<keyword evidence="1" id="KW-0067">ATP-binding</keyword>
<gene>
    <name evidence="1" type="ORF">JCM21531_4029</name>
</gene>
<organism evidence="1 2">
    <name type="scientific">Acetivibrio straminisolvens JCM 21531</name>
    <dbReference type="NCBI Taxonomy" id="1294263"/>
    <lineage>
        <taxon>Bacteria</taxon>
        <taxon>Bacillati</taxon>
        <taxon>Bacillota</taxon>
        <taxon>Clostridia</taxon>
        <taxon>Eubacteriales</taxon>
        <taxon>Oscillospiraceae</taxon>
        <taxon>Acetivibrio</taxon>
    </lineage>
</organism>
<comment type="caution">
    <text evidence="1">The sequence shown here is derived from an EMBL/GenBank/DDBJ whole genome shotgun (WGS) entry which is preliminary data.</text>
</comment>
<keyword evidence="1" id="KW-0547">Nucleotide-binding</keyword>
<dbReference type="Proteomes" id="UP000019109">
    <property type="component" value="Unassembled WGS sequence"/>
</dbReference>
<dbReference type="GO" id="GO:0004386">
    <property type="term" value="F:helicase activity"/>
    <property type="evidence" value="ECO:0007669"/>
    <property type="project" value="UniProtKB-KW"/>
</dbReference>
<evidence type="ECO:0000313" key="2">
    <source>
        <dbReference type="Proteomes" id="UP000019109"/>
    </source>
</evidence>
<dbReference type="InterPro" id="IPR027417">
    <property type="entry name" value="P-loop_NTPase"/>
</dbReference>
<protein>
    <submittedName>
        <fullName evidence="1">ATP-dependent DNA helicase RecQ</fullName>
    </submittedName>
</protein>
<dbReference type="SUPFAM" id="SSF52540">
    <property type="entry name" value="P-loop containing nucleoside triphosphate hydrolases"/>
    <property type="match status" value="1"/>
</dbReference>
<evidence type="ECO:0000313" key="1">
    <source>
        <dbReference type="EMBL" id="GAE90417.1"/>
    </source>
</evidence>
<keyword evidence="1" id="KW-0378">Hydrolase</keyword>
<dbReference type="STRING" id="1294263.JCM21531_4029"/>
<dbReference type="EMBL" id="BAVR01000070">
    <property type="protein sequence ID" value="GAE90417.1"/>
    <property type="molecule type" value="Genomic_DNA"/>
</dbReference>
<keyword evidence="2" id="KW-1185">Reference proteome</keyword>
<proteinExistence type="predicted"/>
<sequence length="168" mass="19897">MMLDRFTPQTDEELRQLYVAMTRAKRNLTIHYNGDYLDTIKVCGLKTFFDSNIYSPPCQLAMQLTHKDVVLDFFLFRQNLIAQLMSEDELIVDGNCCKNLRGQEVVLFSKQFRGKIEEMKQRNYIPKRAKVRFIVYWQKESSDYEIRIVLPEIYFERTTSGQDIAPEC</sequence>
<dbReference type="AlphaFoldDB" id="W4VB55"/>
<reference evidence="1" key="1">
    <citation type="journal article" date="2014" name="Genome Announc.">
        <title>Draft Genome Sequence of Clostridium straminisolvens Strain JCM 21531T, Isolated from a Cellulose-Degrading Bacterial Community.</title>
        <authorList>
            <person name="Yuki M."/>
            <person name="Oshima K."/>
            <person name="Suda W."/>
            <person name="Sakamoto M."/>
            <person name="Kitamura K."/>
            <person name="Iida T."/>
            <person name="Hattori M."/>
            <person name="Ohkuma M."/>
        </authorList>
    </citation>
    <scope>NUCLEOTIDE SEQUENCE [LARGE SCALE GENOMIC DNA]</scope>
    <source>
        <strain evidence="1">JCM 21531</strain>
    </source>
</reference>
<name>W4VB55_9FIRM</name>
<accession>W4VB55</accession>
<keyword evidence="1" id="KW-0347">Helicase</keyword>
<dbReference type="Gene3D" id="3.30.160.800">
    <property type="match status" value="1"/>
</dbReference>